<accession>A0A239DDC2</accession>
<proteinExistence type="predicted"/>
<gene>
    <name evidence="1" type="ORF">SAMN06296052_104161</name>
</gene>
<dbReference type="EMBL" id="FZOQ01000004">
    <property type="protein sequence ID" value="SNS29911.1"/>
    <property type="molecule type" value="Genomic_DNA"/>
</dbReference>
<dbReference type="RefSeq" id="WP_089318344.1">
    <property type="nucleotide sequence ID" value="NZ_FZOQ01000004.1"/>
</dbReference>
<dbReference type="Proteomes" id="UP000198432">
    <property type="component" value="Unassembled WGS sequence"/>
</dbReference>
<sequence length="93" mass="10290">MKNGTIKNSIKSPMGIPRSVWDMWQRSGRAVAGAQPPKRLVLSSEQAEVVAAALLYAATSKDTTQQERTTAEQVLEQLDFSKSDIQALMKELR</sequence>
<protein>
    <submittedName>
        <fullName evidence="1">Uncharacterized protein</fullName>
    </submittedName>
</protein>
<evidence type="ECO:0000313" key="1">
    <source>
        <dbReference type="EMBL" id="SNS29911.1"/>
    </source>
</evidence>
<reference evidence="2" key="1">
    <citation type="submission" date="2017-06" db="EMBL/GenBank/DDBJ databases">
        <authorList>
            <person name="Varghese N."/>
            <person name="Submissions S."/>
        </authorList>
    </citation>
    <scope>NUCLEOTIDE SEQUENCE [LARGE SCALE GENOMIC DNA]</scope>
    <source>
        <strain evidence="2">NKM1</strain>
    </source>
</reference>
<organism evidence="1 2">
    <name type="scientific">Pontibacter ummariensis</name>
    <dbReference type="NCBI Taxonomy" id="1610492"/>
    <lineage>
        <taxon>Bacteria</taxon>
        <taxon>Pseudomonadati</taxon>
        <taxon>Bacteroidota</taxon>
        <taxon>Cytophagia</taxon>
        <taxon>Cytophagales</taxon>
        <taxon>Hymenobacteraceae</taxon>
        <taxon>Pontibacter</taxon>
    </lineage>
</organism>
<name>A0A239DDC2_9BACT</name>
<evidence type="ECO:0000313" key="2">
    <source>
        <dbReference type="Proteomes" id="UP000198432"/>
    </source>
</evidence>
<keyword evidence="2" id="KW-1185">Reference proteome</keyword>
<dbReference type="AlphaFoldDB" id="A0A239DDC2"/>